<dbReference type="GO" id="GO:1990542">
    <property type="term" value="P:mitochondrial transmembrane transport"/>
    <property type="evidence" value="ECO:0007669"/>
    <property type="project" value="TreeGrafter"/>
</dbReference>
<evidence type="ECO:0000256" key="8">
    <source>
        <dbReference type="ARBA" id="ARBA00023136"/>
    </source>
</evidence>
<evidence type="ECO:0000256" key="7">
    <source>
        <dbReference type="ARBA" id="ARBA00023128"/>
    </source>
</evidence>
<evidence type="ECO:0000313" key="11">
    <source>
        <dbReference type="Proteomes" id="UP000009168"/>
    </source>
</evidence>
<dbReference type="OrthoDB" id="6608471at2759"/>
<evidence type="ECO:0000256" key="6">
    <source>
        <dbReference type="ARBA" id="ARBA00022989"/>
    </source>
</evidence>
<dbReference type="RefSeq" id="XP_001020164.2">
    <property type="nucleotide sequence ID" value="XM_001020164.3"/>
</dbReference>
<dbReference type="GO" id="GO:0005743">
    <property type="term" value="C:mitochondrial inner membrane"/>
    <property type="evidence" value="ECO:0007669"/>
    <property type="project" value="TreeGrafter"/>
</dbReference>
<dbReference type="PANTHER" id="PTHR11153">
    <property type="entry name" value="SIDEROFLEXIN"/>
    <property type="match status" value="1"/>
</dbReference>
<keyword evidence="6 9" id="KW-1133">Transmembrane helix</keyword>
<dbReference type="Pfam" id="PF03820">
    <property type="entry name" value="SFXNs"/>
    <property type="match status" value="1"/>
</dbReference>
<feature type="transmembrane region" description="Helical" evidence="9">
    <location>
        <begin position="178"/>
        <end position="198"/>
    </location>
</feature>
<dbReference type="OMA" id="GRVRHCA"/>
<protein>
    <submittedName>
        <fullName evidence="10">Tricarboxylate carrier family protein</fullName>
    </submittedName>
</protein>
<evidence type="ECO:0000256" key="5">
    <source>
        <dbReference type="ARBA" id="ARBA00022970"/>
    </source>
</evidence>
<dbReference type="PANTHER" id="PTHR11153:SF6">
    <property type="entry name" value="SIDEROFLEXIN-5"/>
    <property type="match status" value="1"/>
</dbReference>
<dbReference type="Proteomes" id="UP000009168">
    <property type="component" value="Unassembled WGS sequence"/>
</dbReference>
<dbReference type="KEGG" id="tet:TTHERM_00663980"/>
<evidence type="ECO:0000256" key="2">
    <source>
        <dbReference type="ARBA" id="ARBA00005974"/>
    </source>
</evidence>
<evidence type="ECO:0000256" key="3">
    <source>
        <dbReference type="ARBA" id="ARBA00022448"/>
    </source>
</evidence>
<sequence length="328" mass="36416">MKQYNSTLESAFDLSTQVGRLEHFKNMMNPMNFFYTEKTLKEYIQILKKVDSDPALKSQYTNEELWRIKYVVLSNVHPQTEEVIPYPFRTSAFVLANTPISFGLAVLPPTPFNQVMSQSINQTFNFCFNYFNRNVSNVYSSSELAMSFSGAVTAAIVGSLGTAALSKKLAFNKTLANIVLSISPYIGVSVANVCNLAFSRYQDFSKGIKIKDLETGEPIEIQNSFIAAKMAFWQTAASRVIIPIPVFLIPIGGIKLLKSYGYFPKGNLAGNLVSSGLAALGLWVGGTIGFSIFEQNTKCHVNKLEPAFHNLINKNGKKIEYVTYNKGL</sequence>
<evidence type="ECO:0000256" key="4">
    <source>
        <dbReference type="ARBA" id="ARBA00022692"/>
    </source>
</evidence>
<feature type="transmembrane region" description="Helical" evidence="9">
    <location>
        <begin position="144"/>
        <end position="166"/>
    </location>
</feature>
<keyword evidence="8 9" id="KW-0472">Membrane</keyword>
<evidence type="ECO:0000256" key="9">
    <source>
        <dbReference type="SAM" id="Phobius"/>
    </source>
</evidence>
<dbReference type="STRING" id="312017.I7LVV9"/>
<dbReference type="EMBL" id="GG662634">
    <property type="protein sequence ID" value="EAR99919.2"/>
    <property type="molecule type" value="Genomic_DNA"/>
</dbReference>
<dbReference type="GO" id="GO:0006865">
    <property type="term" value="P:amino acid transport"/>
    <property type="evidence" value="ECO:0007669"/>
    <property type="project" value="UniProtKB-KW"/>
</dbReference>
<dbReference type="InParanoid" id="I7LVV9"/>
<keyword evidence="5" id="KW-0029">Amino-acid transport</keyword>
<proteinExistence type="inferred from homology"/>
<dbReference type="AlphaFoldDB" id="I7LVV9"/>
<keyword evidence="11" id="KW-1185">Reference proteome</keyword>
<gene>
    <name evidence="10" type="ORF">TTHERM_00663980</name>
</gene>
<reference evidence="11" key="1">
    <citation type="journal article" date="2006" name="PLoS Biol.">
        <title>Macronuclear genome sequence of the ciliate Tetrahymena thermophila, a model eukaryote.</title>
        <authorList>
            <person name="Eisen J.A."/>
            <person name="Coyne R.S."/>
            <person name="Wu M."/>
            <person name="Wu D."/>
            <person name="Thiagarajan M."/>
            <person name="Wortman J.R."/>
            <person name="Badger J.H."/>
            <person name="Ren Q."/>
            <person name="Amedeo P."/>
            <person name="Jones K.M."/>
            <person name="Tallon L.J."/>
            <person name="Delcher A.L."/>
            <person name="Salzberg S.L."/>
            <person name="Silva J.C."/>
            <person name="Haas B.J."/>
            <person name="Majoros W.H."/>
            <person name="Farzad M."/>
            <person name="Carlton J.M."/>
            <person name="Smith R.K. Jr."/>
            <person name="Garg J."/>
            <person name="Pearlman R.E."/>
            <person name="Karrer K.M."/>
            <person name="Sun L."/>
            <person name="Manning G."/>
            <person name="Elde N.C."/>
            <person name="Turkewitz A.P."/>
            <person name="Asai D.J."/>
            <person name="Wilkes D.E."/>
            <person name="Wang Y."/>
            <person name="Cai H."/>
            <person name="Collins K."/>
            <person name="Stewart B.A."/>
            <person name="Lee S.R."/>
            <person name="Wilamowska K."/>
            <person name="Weinberg Z."/>
            <person name="Ruzzo W.L."/>
            <person name="Wloga D."/>
            <person name="Gaertig J."/>
            <person name="Frankel J."/>
            <person name="Tsao C.-C."/>
            <person name="Gorovsky M.A."/>
            <person name="Keeling P.J."/>
            <person name="Waller R.F."/>
            <person name="Patron N.J."/>
            <person name="Cherry J.M."/>
            <person name="Stover N.A."/>
            <person name="Krieger C.J."/>
            <person name="del Toro C."/>
            <person name="Ryder H.F."/>
            <person name="Williamson S.C."/>
            <person name="Barbeau R.A."/>
            <person name="Hamilton E.P."/>
            <person name="Orias E."/>
        </authorList>
    </citation>
    <scope>NUCLEOTIDE SEQUENCE [LARGE SCALE GENOMIC DNA]</scope>
    <source>
        <strain evidence="11">SB210</strain>
    </source>
</reference>
<dbReference type="HOGENOM" id="CLU_039425_1_0_1"/>
<dbReference type="GeneID" id="7837860"/>
<evidence type="ECO:0000313" key="10">
    <source>
        <dbReference type="EMBL" id="EAR99919.2"/>
    </source>
</evidence>
<dbReference type="InterPro" id="IPR004686">
    <property type="entry name" value="Mtc"/>
</dbReference>
<keyword evidence="4 9" id="KW-0812">Transmembrane</keyword>
<evidence type="ECO:0000256" key="1">
    <source>
        <dbReference type="ARBA" id="ARBA00004225"/>
    </source>
</evidence>
<feature type="transmembrane region" description="Helical" evidence="9">
    <location>
        <begin position="269"/>
        <end position="293"/>
    </location>
</feature>
<comment type="subcellular location">
    <subcellularLocation>
        <location evidence="1">Mitochondrion membrane</location>
        <topology evidence="1">Multi-pass membrane protein</topology>
    </subcellularLocation>
</comment>
<keyword evidence="7" id="KW-0496">Mitochondrion</keyword>
<accession>I7LVV9</accession>
<keyword evidence="3" id="KW-0813">Transport</keyword>
<organism evidence="10 11">
    <name type="scientific">Tetrahymena thermophila (strain SB210)</name>
    <dbReference type="NCBI Taxonomy" id="312017"/>
    <lineage>
        <taxon>Eukaryota</taxon>
        <taxon>Sar</taxon>
        <taxon>Alveolata</taxon>
        <taxon>Ciliophora</taxon>
        <taxon>Intramacronucleata</taxon>
        <taxon>Oligohymenophorea</taxon>
        <taxon>Hymenostomatida</taxon>
        <taxon>Tetrahymenina</taxon>
        <taxon>Tetrahymenidae</taxon>
        <taxon>Tetrahymena</taxon>
    </lineage>
</organism>
<dbReference type="eggNOG" id="KOG3767">
    <property type="taxonomic scope" value="Eukaryota"/>
</dbReference>
<feature type="transmembrane region" description="Helical" evidence="9">
    <location>
        <begin position="240"/>
        <end position="257"/>
    </location>
</feature>
<dbReference type="GO" id="GO:0015075">
    <property type="term" value="F:monoatomic ion transmembrane transporter activity"/>
    <property type="evidence" value="ECO:0007669"/>
    <property type="project" value="InterPro"/>
</dbReference>
<comment type="similarity">
    <text evidence="2">Belongs to the sideroflexin family.</text>
</comment>
<name>I7LVV9_TETTS</name>